<evidence type="ECO:0000256" key="19">
    <source>
        <dbReference type="PROSITE-ProRule" id="PRU00175"/>
    </source>
</evidence>
<dbReference type="PANTHER" id="PTHR23350">
    <property type="entry name" value="PEROXISOME ASSEMBLY PROTEIN 10"/>
    <property type="match status" value="1"/>
</dbReference>
<reference evidence="23" key="1">
    <citation type="submission" date="2022-11" db="EMBL/GenBank/DDBJ databases">
        <authorList>
            <person name="Petersen C."/>
        </authorList>
    </citation>
    <scope>NUCLEOTIDE SEQUENCE</scope>
    <source>
        <strain evidence="23">IBT 30069</strain>
    </source>
</reference>
<keyword evidence="13" id="KW-0862">Zinc</keyword>
<dbReference type="InterPro" id="IPR025654">
    <property type="entry name" value="PEX2/10"/>
</dbReference>
<dbReference type="EC" id="2.3.2.27" evidence="5"/>
<evidence type="ECO:0000313" key="24">
    <source>
        <dbReference type="Proteomes" id="UP001149165"/>
    </source>
</evidence>
<feature type="transmembrane region" description="Helical" evidence="21">
    <location>
        <begin position="206"/>
        <end position="224"/>
    </location>
</feature>
<keyword evidence="9 21" id="KW-0812">Transmembrane</keyword>
<evidence type="ECO:0000256" key="21">
    <source>
        <dbReference type="SAM" id="Phobius"/>
    </source>
</evidence>
<evidence type="ECO:0000256" key="20">
    <source>
        <dbReference type="SAM" id="MobiDB-lite"/>
    </source>
</evidence>
<keyword evidence="7" id="KW-0962">Peroxisome biogenesis</keyword>
<dbReference type="FunFam" id="3.30.40.10:FF:000395">
    <property type="entry name" value="Putative Peroxisome biosynthesis protein (Peroxin-10)"/>
    <property type="match status" value="1"/>
</dbReference>
<keyword evidence="12" id="KW-0833">Ubl conjugation pathway</keyword>
<evidence type="ECO:0000256" key="11">
    <source>
        <dbReference type="ARBA" id="ARBA00022771"/>
    </source>
</evidence>
<keyword evidence="17" id="KW-0576">Peroxisome</keyword>
<dbReference type="EMBL" id="JAPQKH010000005">
    <property type="protein sequence ID" value="KAJ5096922.1"/>
    <property type="molecule type" value="Genomic_DNA"/>
</dbReference>
<evidence type="ECO:0000256" key="1">
    <source>
        <dbReference type="ARBA" id="ARBA00000900"/>
    </source>
</evidence>
<dbReference type="InterPro" id="IPR001841">
    <property type="entry name" value="Znf_RING"/>
</dbReference>
<reference evidence="23" key="2">
    <citation type="journal article" date="2023" name="IMA Fungus">
        <title>Comparative genomic study of the Penicillium genus elucidates a diverse pangenome and 15 lateral gene transfer events.</title>
        <authorList>
            <person name="Petersen C."/>
            <person name="Sorensen T."/>
            <person name="Nielsen M.R."/>
            <person name="Sondergaard T.E."/>
            <person name="Sorensen J.L."/>
            <person name="Fitzpatrick D.A."/>
            <person name="Frisvad J.C."/>
            <person name="Nielsen K.L."/>
        </authorList>
    </citation>
    <scope>NUCLEOTIDE SEQUENCE</scope>
    <source>
        <strain evidence="23">IBT 30069</strain>
    </source>
</reference>
<dbReference type="Pfam" id="PF13923">
    <property type="entry name" value="zf-C3HC4_2"/>
    <property type="match status" value="1"/>
</dbReference>
<evidence type="ECO:0000313" key="23">
    <source>
        <dbReference type="EMBL" id="KAJ5096922.1"/>
    </source>
</evidence>
<keyword evidence="10" id="KW-0479">Metal-binding</keyword>
<evidence type="ECO:0000256" key="14">
    <source>
        <dbReference type="ARBA" id="ARBA00022927"/>
    </source>
</evidence>
<gene>
    <name evidence="23" type="ORF">N7456_007643</name>
</gene>
<keyword evidence="8" id="KW-0808">Transferase</keyword>
<dbReference type="SMART" id="SM00184">
    <property type="entry name" value="RING"/>
    <property type="match status" value="1"/>
</dbReference>
<evidence type="ECO:0000256" key="8">
    <source>
        <dbReference type="ARBA" id="ARBA00022679"/>
    </source>
</evidence>
<dbReference type="SUPFAM" id="SSF57850">
    <property type="entry name" value="RING/U-box"/>
    <property type="match status" value="1"/>
</dbReference>
<dbReference type="AlphaFoldDB" id="A0A9W9FBH0"/>
<evidence type="ECO:0000256" key="15">
    <source>
        <dbReference type="ARBA" id="ARBA00022989"/>
    </source>
</evidence>
<evidence type="ECO:0000256" key="12">
    <source>
        <dbReference type="ARBA" id="ARBA00022786"/>
    </source>
</evidence>
<dbReference type="PROSITE" id="PS50089">
    <property type="entry name" value="ZF_RING_2"/>
    <property type="match status" value="1"/>
</dbReference>
<dbReference type="PROSITE" id="PS00518">
    <property type="entry name" value="ZF_RING_1"/>
    <property type="match status" value="1"/>
</dbReference>
<dbReference type="GO" id="GO:0016567">
    <property type="term" value="P:protein ubiquitination"/>
    <property type="evidence" value="ECO:0007669"/>
    <property type="project" value="UniProtKB-ARBA"/>
</dbReference>
<evidence type="ECO:0000256" key="6">
    <source>
        <dbReference type="ARBA" id="ARBA00022448"/>
    </source>
</evidence>
<evidence type="ECO:0000259" key="22">
    <source>
        <dbReference type="PROSITE" id="PS50089"/>
    </source>
</evidence>
<feature type="region of interest" description="Disordered" evidence="20">
    <location>
        <begin position="159"/>
        <end position="180"/>
    </location>
</feature>
<comment type="pathway">
    <text evidence="3">Protein modification; protein ubiquitination.</text>
</comment>
<dbReference type="GO" id="GO:0016562">
    <property type="term" value="P:protein import into peroxisome matrix, receptor recycling"/>
    <property type="evidence" value="ECO:0007669"/>
    <property type="project" value="UniProtKB-ARBA"/>
</dbReference>
<dbReference type="Proteomes" id="UP001149165">
    <property type="component" value="Unassembled WGS sequence"/>
</dbReference>
<organism evidence="23 24">
    <name type="scientific">Penicillium angulare</name>
    <dbReference type="NCBI Taxonomy" id="116970"/>
    <lineage>
        <taxon>Eukaryota</taxon>
        <taxon>Fungi</taxon>
        <taxon>Dikarya</taxon>
        <taxon>Ascomycota</taxon>
        <taxon>Pezizomycotina</taxon>
        <taxon>Eurotiomycetes</taxon>
        <taxon>Eurotiomycetidae</taxon>
        <taxon>Eurotiales</taxon>
        <taxon>Aspergillaceae</taxon>
        <taxon>Penicillium</taxon>
    </lineage>
</organism>
<dbReference type="OrthoDB" id="6270329at2759"/>
<evidence type="ECO:0000256" key="13">
    <source>
        <dbReference type="ARBA" id="ARBA00022833"/>
    </source>
</evidence>
<dbReference type="Pfam" id="PF04757">
    <property type="entry name" value="Pex2_Pex12"/>
    <property type="match status" value="1"/>
</dbReference>
<protein>
    <recommendedName>
        <fullName evidence="5">RING-type E3 ubiquitin transferase</fullName>
        <ecNumber evidence="5">2.3.2.27</ecNumber>
    </recommendedName>
    <alternativeName>
        <fullName evidence="18">Peroxin-10</fullName>
    </alternativeName>
</protein>
<dbReference type="GO" id="GO:0008270">
    <property type="term" value="F:zinc ion binding"/>
    <property type="evidence" value="ECO:0007669"/>
    <property type="project" value="UniProtKB-KW"/>
</dbReference>
<comment type="subcellular location">
    <subcellularLocation>
        <location evidence="2">Peroxisome membrane</location>
        <topology evidence="2">Multi-pass membrane protein</topology>
    </subcellularLocation>
</comment>
<comment type="caution">
    <text evidence="23">The sequence shown here is derived from an EMBL/GenBank/DDBJ whole genome shotgun (WGS) entry which is preliminary data.</text>
</comment>
<evidence type="ECO:0000256" key="2">
    <source>
        <dbReference type="ARBA" id="ARBA00004585"/>
    </source>
</evidence>
<feature type="domain" description="RING-type" evidence="22">
    <location>
        <begin position="337"/>
        <end position="375"/>
    </location>
</feature>
<evidence type="ECO:0000256" key="5">
    <source>
        <dbReference type="ARBA" id="ARBA00012483"/>
    </source>
</evidence>
<dbReference type="GO" id="GO:0005778">
    <property type="term" value="C:peroxisomal membrane"/>
    <property type="evidence" value="ECO:0007669"/>
    <property type="project" value="UniProtKB-SubCell"/>
</dbReference>
<evidence type="ECO:0000256" key="4">
    <source>
        <dbReference type="ARBA" id="ARBA00008704"/>
    </source>
</evidence>
<evidence type="ECO:0000256" key="16">
    <source>
        <dbReference type="ARBA" id="ARBA00023136"/>
    </source>
</evidence>
<dbReference type="InterPro" id="IPR006845">
    <property type="entry name" value="Pex_N"/>
</dbReference>
<comment type="catalytic activity">
    <reaction evidence="1">
        <text>S-ubiquitinyl-[E2 ubiquitin-conjugating enzyme]-L-cysteine + [acceptor protein]-L-lysine = [E2 ubiquitin-conjugating enzyme]-L-cysteine + N(6)-ubiquitinyl-[acceptor protein]-L-lysine.</text>
        <dbReference type="EC" id="2.3.2.27"/>
    </reaction>
</comment>
<sequence length="388" mass="43334">MADDDPNLSFPTPDGALGSPSHFYPFATSPDIIRSHEKDTFVTAGLTQQAQTIVRSLKGARFAHTYSDAIKHLTELLYLSLTTAIGNRTLGEEYCDLVQLEDDSLRLPAITRRVGYILSSILVPWWLQRLLPALRSRVRNKLERNIARQQIRAAQQQIPGLGKANTNTNTSNNNNKQPQSKPFFTKLRIQQYLLDHLDSITSLSPIYALSIATFYFTGSYYHLSKRIWRLRYVFTKKIDENEQRIGYEVLGVLMVLQIAVQGFLHVRKIGESMNNAEAESASTEAGGAGVSSEGGAVIGSIQNPASVPLLPAAAPRYDLEEDPGAVSWIPEGQQRKCTLCLEMFKDPSVTTCGHVFCWVCVRDWVREKPECPLCRQDVPLSKVLPLRG</sequence>
<keyword evidence="15 21" id="KW-1133">Transmembrane helix</keyword>
<keyword evidence="11 19" id="KW-0863">Zinc-finger</keyword>
<proteinExistence type="inferred from homology"/>
<dbReference type="CDD" id="cd16527">
    <property type="entry name" value="RING-HC_PEX10"/>
    <property type="match status" value="1"/>
</dbReference>
<keyword evidence="6" id="KW-0813">Transport</keyword>
<dbReference type="InterPro" id="IPR017907">
    <property type="entry name" value="Znf_RING_CS"/>
</dbReference>
<dbReference type="PANTHER" id="PTHR23350:SF0">
    <property type="entry name" value="PEROXISOME BIOGENESIS FACTOR 10"/>
    <property type="match status" value="1"/>
</dbReference>
<feature type="transmembrane region" description="Helical" evidence="21">
    <location>
        <begin position="245"/>
        <end position="264"/>
    </location>
</feature>
<dbReference type="Gene3D" id="3.30.40.10">
    <property type="entry name" value="Zinc/RING finger domain, C3HC4 (zinc finger)"/>
    <property type="match status" value="1"/>
</dbReference>
<feature type="compositionally biased region" description="Low complexity" evidence="20">
    <location>
        <begin position="165"/>
        <end position="175"/>
    </location>
</feature>
<keyword evidence="16 21" id="KW-0472">Membrane</keyword>
<evidence type="ECO:0000256" key="7">
    <source>
        <dbReference type="ARBA" id="ARBA00022593"/>
    </source>
</evidence>
<accession>A0A9W9FBH0</accession>
<name>A0A9W9FBH0_9EURO</name>
<evidence type="ECO:0000256" key="9">
    <source>
        <dbReference type="ARBA" id="ARBA00022692"/>
    </source>
</evidence>
<keyword evidence="24" id="KW-1185">Reference proteome</keyword>
<evidence type="ECO:0000256" key="17">
    <source>
        <dbReference type="ARBA" id="ARBA00023140"/>
    </source>
</evidence>
<comment type="similarity">
    <text evidence="4">Belongs to the pex2/pex10/pex12 family.</text>
</comment>
<evidence type="ECO:0000256" key="3">
    <source>
        <dbReference type="ARBA" id="ARBA00004906"/>
    </source>
</evidence>
<evidence type="ECO:0000256" key="18">
    <source>
        <dbReference type="ARBA" id="ARBA00041230"/>
    </source>
</evidence>
<dbReference type="InterPro" id="IPR013083">
    <property type="entry name" value="Znf_RING/FYVE/PHD"/>
</dbReference>
<evidence type="ECO:0000256" key="10">
    <source>
        <dbReference type="ARBA" id="ARBA00022723"/>
    </source>
</evidence>
<dbReference type="GO" id="GO:0061630">
    <property type="term" value="F:ubiquitin protein ligase activity"/>
    <property type="evidence" value="ECO:0007669"/>
    <property type="project" value="UniProtKB-EC"/>
</dbReference>
<keyword evidence="14" id="KW-0653">Protein transport</keyword>